<organism evidence="1 2">
    <name type="scientific">Hydnomerulius pinastri MD-312</name>
    <dbReference type="NCBI Taxonomy" id="994086"/>
    <lineage>
        <taxon>Eukaryota</taxon>
        <taxon>Fungi</taxon>
        <taxon>Dikarya</taxon>
        <taxon>Basidiomycota</taxon>
        <taxon>Agaricomycotina</taxon>
        <taxon>Agaricomycetes</taxon>
        <taxon>Agaricomycetidae</taxon>
        <taxon>Boletales</taxon>
        <taxon>Boletales incertae sedis</taxon>
        <taxon>Leucogyrophana</taxon>
    </lineage>
</organism>
<keyword evidence="2" id="KW-1185">Reference proteome</keyword>
<reference evidence="1 2" key="1">
    <citation type="submission" date="2014-04" db="EMBL/GenBank/DDBJ databases">
        <title>Evolutionary Origins and Diversification of the Mycorrhizal Mutualists.</title>
        <authorList>
            <consortium name="DOE Joint Genome Institute"/>
            <consortium name="Mycorrhizal Genomics Consortium"/>
            <person name="Kohler A."/>
            <person name="Kuo A."/>
            <person name="Nagy L.G."/>
            <person name="Floudas D."/>
            <person name="Copeland A."/>
            <person name="Barry K.W."/>
            <person name="Cichocki N."/>
            <person name="Veneault-Fourrey C."/>
            <person name="LaButti K."/>
            <person name="Lindquist E.A."/>
            <person name="Lipzen A."/>
            <person name="Lundell T."/>
            <person name="Morin E."/>
            <person name="Murat C."/>
            <person name="Riley R."/>
            <person name="Ohm R."/>
            <person name="Sun H."/>
            <person name="Tunlid A."/>
            <person name="Henrissat B."/>
            <person name="Grigoriev I.V."/>
            <person name="Hibbett D.S."/>
            <person name="Martin F."/>
        </authorList>
    </citation>
    <scope>NUCLEOTIDE SEQUENCE [LARGE SCALE GENOMIC DNA]</scope>
    <source>
        <strain evidence="1 2">MD-312</strain>
    </source>
</reference>
<sequence>MLQVFPLYSDAERLPSKNSALARIRQKRTEYKERTELTSWIMVIKQFSTV</sequence>
<protein>
    <submittedName>
        <fullName evidence="1">Uncharacterized protein</fullName>
    </submittedName>
</protein>
<accession>A0A0C9WGD9</accession>
<name>A0A0C9WGD9_9AGAM</name>
<evidence type="ECO:0000313" key="1">
    <source>
        <dbReference type="EMBL" id="KIJ65257.1"/>
    </source>
</evidence>
<dbReference type="AlphaFoldDB" id="A0A0C9WGD9"/>
<evidence type="ECO:0000313" key="2">
    <source>
        <dbReference type="Proteomes" id="UP000053820"/>
    </source>
</evidence>
<dbReference type="HOGENOM" id="CLU_3125245_0_0_1"/>
<dbReference type="Proteomes" id="UP000053820">
    <property type="component" value="Unassembled WGS sequence"/>
</dbReference>
<gene>
    <name evidence="1" type="ORF">HYDPIDRAFT_27977</name>
</gene>
<dbReference type="EMBL" id="KN839844">
    <property type="protein sequence ID" value="KIJ65257.1"/>
    <property type="molecule type" value="Genomic_DNA"/>
</dbReference>
<proteinExistence type="predicted"/>